<reference evidence="1" key="1">
    <citation type="submission" date="2022-06" db="EMBL/GenBank/DDBJ databases">
        <title>Physiological and biochemical characterization and genomic elucidation of a strain of the genus Ensifer adhaerens M8 that combines arsenic oxidation and chromium reduction.</title>
        <authorList>
            <person name="Li X."/>
            <person name="Yu c."/>
        </authorList>
    </citation>
    <scope>NUCLEOTIDE SEQUENCE</scope>
    <source>
        <strain evidence="1">M8</strain>
        <plasmid evidence="1">pB</plasmid>
    </source>
</reference>
<dbReference type="EMBL" id="CP098809">
    <property type="protein sequence ID" value="USJ27283.1"/>
    <property type="molecule type" value="Genomic_DNA"/>
</dbReference>
<evidence type="ECO:0008006" key="5">
    <source>
        <dbReference type="Google" id="ProtNLM"/>
    </source>
</evidence>
<protein>
    <recommendedName>
        <fullName evidence="5">HEPN domain-containing protein</fullName>
    </recommendedName>
</protein>
<proteinExistence type="predicted"/>
<dbReference type="Proteomes" id="UP001055460">
    <property type="component" value="Plasmid pB"/>
</dbReference>
<dbReference type="GeneID" id="29523126"/>
<organism evidence="1 3">
    <name type="scientific">Ensifer adhaerens</name>
    <name type="common">Sinorhizobium morelense</name>
    <dbReference type="NCBI Taxonomy" id="106592"/>
    <lineage>
        <taxon>Bacteria</taxon>
        <taxon>Pseudomonadati</taxon>
        <taxon>Pseudomonadota</taxon>
        <taxon>Alphaproteobacteria</taxon>
        <taxon>Hyphomicrobiales</taxon>
        <taxon>Rhizobiaceae</taxon>
        <taxon>Sinorhizobium/Ensifer group</taxon>
        <taxon>Ensifer</taxon>
    </lineage>
</organism>
<geneLocation type="plasmid" evidence="1 3">
    <name>pB</name>
</geneLocation>
<dbReference type="Proteomes" id="UP001214094">
    <property type="component" value="Plasmid unnamedB"/>
</dbReference>
<reference evidence="2 4" key="2">
    <citation type="submission" date="2023-03" db="EMBL/GenBank/DDBJ databases">
        <title>Comparative genome and transcriptome analysis combination mining strategies for increasing vitamin B12 production of Ensifer adhaerens strain.</title>
        <authorList>
            <person name="Yongheng L."/>
        </authorList>
    </citation>
    <scope>NUCLEOTIDE SEQUENCE [LARGE SCALE GENOMIC DNA]</scope>
    <source>
        <strain evidence="2 4">Casida A-T305</strain>
        <plasmid evidence="2 4">unnamedB</plasmid>
    </source>
</reference>
<evidence type="ECO:0000313" key="4">
    <source>
        <dbReference type="Proteomes" id="UP001214094"/>
    </source>
</evidence>
<dbReference type="EMBL" id="CP121310">
    <property type="protein sequence ID" value="WFP95216.1"/>
    <property type="molecule type" value="Genomic_DNA"/>
</dbReference>
<keyword evidence="4" id="KW-1185">Reference proteome</keyword>
<sequence length="176" mass="19307">MNEAESAGLSVGSTGKFPTKVIKNFDQPWRTISMDPAYPGQEPSVCDTLALAAQYRDAAVKLGAISPKLAHLPVHLLALHSVELYLDALLLAKGLDHKTIRGFQHDLGEQSRVAIDAGLVLRKRTAAHLATLSSTREYDAVRYGPRQAFKLSQVNRVMATLDEVSQKVRRVLRPVP</sequence>
<keyword evidence="1" id="KW-0614">Plasmid</keyword>
<geneLocation type="plasmid" evidence="2 4">
    <name>unnamedB</name>
</geneLocation>
<accession>A0A9Q8YE74</accession>
<evidence type="ECO:0000313" key="2">
    <source>
        <dbReference type="EMBL" id="WFP95216.1"/>
    </source>
</evidence>
<dbReference type="AlphaFoldDB" id="A0A9Q8YE74"/>
<dbReference type="RefSeq" id="WP_234798871.1">
    <property type="nucleotide sequence ID" value="NZ_CP015882.1"/>
</dbReference>
<evidence type="ECO:0000313" key="3">
    <source>
        <dbReference type="Proteomes" id="UP001055460"/>
    </source>
</evidence>
<name>A0A9Q8YE74_ENSAD</name>
<evidence type="ECO:0000313" key="1">
    <source>
        <dbReference type="EMBL" id="USJ27283.1"/>
    </source>
</evidence>
<gene>
    <name evidence="1" type="ORF">NE863_32930</name>
    <name evidence="2" type="ORF">P4B07_29650</name>
</gene>